<evidence type="ECO:0000313" key="1">
    <source>
        <dbReference type="EMBL" id="PHK06693.1"/>
    </source>
</evidence>
<name>A0A9Q6END3_NOSLI</name>
<dbReference type="EMBL" id="LAHD01000005">
    <property type="protein sequence ID" value="PHK06693.1"/>
    <property type="molecule type" value="Genomic_DNA"/>
</dbReference>
<dbReference type="GeneID" id="57094393"/>
<dbReference type="RefSeq" id="WP_099066618.1">
    <property type="nucleotide sequence ID" value="NZ_LAHD01000005.1"/>
</dbReference>
<evidence type="ECO:0000313" key="2">
    <source>
        <dbReference type="Proteomes" id="UP000222310"/>
    </source>
</evidence>
<accession>A0A9Q6END3</accession>
<comment type="caution">
    <text evidence="1">The sequence shown here is derived from an EMBL/GenBank/DDBJ whole genome shotgun (WGS) entry which is preliminary data.</text>
</comment>
<gene>
    <name evidence="1" type="ORF">VF08_02855</name>
</gene>
<protein>
    <submittedName>
        <fullName evidence="1">Uncharacterized protein</fullName>
    </submittedName>
</protein>
<proteinExistence type="predicted"/>
<reference evidence="1 2" key="1">
    <citation type="submission" date="2015-02" db="EMBL/GenBank/DDBJ databases">
        <title>Nostoc linckia genome annotation.</title>
        <authorList>
            <person name="Zhou Z."/>
        </authorList>
    </citation>
    <scope>NUCLEOTIDE SEQUENCE [LARGE SCALE GENOMIC DNA]</scope>
    <source>
        <strain evidence="2">z8</strain>
    </source>
</reference>
<organism evidence="1 2">
    <name type="scientific">Nostoc linckia z8</name>
    <dbReference type="NCBI Taxonomy" id="1628746"/>
    <lineage>
        <taxon>Bacteria</taxon>
        <taxon>Bacillati</taxon>
        <taxon>Cyanobacteriota</taxon>
        <taxon>Cyanophyceae</taxon>
        <taxon>Nostocales</taxon>
        <taxon>Nostocaceae</taxon>
        <taxon>Nostoc</taxon>
    </lineage>
</organism>
<sequence length="120" mass="13272">MNIETYENGVLIEVQEIDNFPILPNWTGAKIGFLSDAGYQRITSQTTQILAVTRLESAVLDYASGMHPTYNLFKSFWDGVIAGLAIAPTSGEVNAWKAIATNTYMQFTFAENGTMILLEE</sequence>
<dbReference type="Proteomes" id="UP000222310">
    <property type="component" value="Unassembled WGS sequence"/>
</dbReference>
<dbReference type="AlphaFoldDB" id="A0A9Q6END3"/>